<organism evidence="3">
    <name type="scientific">Jenufa minuta</name>
    <name type="common">Green alga</name>
    <dbReference type="NCBI Taxonomy" id="993092"/>
    <lineage>
        <taxon>Eukaryota</taxon>
        <taxon>Viridiplantae</taxon>
        <taxon>Chlorophyta</taxon>
        <taxon>core chlorophytes</taxon>
        <taxon>Chlorophyceae</taxon>
        <taxon>Jenufa</taxon>
    </lineage>
</organism>
<sequence>MFPKSINLLLYPLFREFKTLVFGIKMSNLQIDRENNLNTKVSSGLIFGISCLLIYFLIMLELEIPTDYDFPNTKKKIIEFNKQNIKHLLASFSNVQFSFIKKSIDLIFKCNYLSNQQKTWLEELKILYQSDFSNKEKTKNLLKIFYVYRLTGSNEIAKLEQLKEKRYYYGYRGTSFIPYEDLIYNSSSKVIKTLIKKYANKHFSKRILGIYVCKDHAIQKEIYLHHYFDVKNHSKFYNLSNQTSRKFEYDNTGRVQKLEVNLKRSKAQKNRTKHTFESREKISKSQLARKRSEEETLNRRKRITDLNQKYVVCPYCQKTVQKVAAKRWHFDNCLKNPSVLINTLIAREKMRQRMITYNKLKKKD</sequence>
<keyword evidence="3" id="KW-0934">Plastid</keyword>
<feature type="compositionally biased region" description="Basic and acidic residues" evidence="1">
    <location>
        <begin position="274"/>
        <end position="283"/>
    </location>
</feature>
<keyword evidence="2" id="KW-0812">Transmembrane</keyword>
<keyword evidence="3" id="KW-0150">Chloroplast</keyword>
<proteinExistence type="predicted"/>
<evidence type="ECO:0000313" key="3">
    <source>
        <dbReference type="EMBL" id="ALO63009.1"/>
    </source>
</evidence>
<keyword evidence="3" id="KW-0378">Hydrolase</keyword>
<dbReference type="GO" id="GO:0004519">
    <property type="term" value="F:endonuclease activity"/>
    <property type="evidence" value="ECO:0007669"/>
    <property type="project" value="UniProtKB-KW"/>
</dbReference>
<protein>
    <submittedName>
        <fullName evidence="3">Putative GIY-YIG homing endonuclease</fullName>
    </submittedName>
</protein>
<dbReference type="EMBL" id="KT625414">
    <property type="protein sequence ID" value="ALO63009.1"/>
    <property type="molecule type" value="Genomic_DNA"/>
</dbReference>
<name>A0A0S2LNN2_JENMI</name>
<keyword evidence="3" id="KW-0540">Nuclease</keyword>
<keyword evidence="2" id="KW-1133">Transmembrane helix</keyword>
<geneLocation type="chloroplast" evidence="3"/>
<gene>
    <name evidence="3" type="primary">orf364</name>
</gene>
<feature type="region of interest" description="Disordered" evidence="1">
    <location>
        <begin position="268"/>
        <end position="296"/>
    </location>
</feature>
<keyword evidence="2" id="KW-0472">Membrane</keyword>
<dbReference type="GeneID" id="26378665"/>
<dbReference type="RefSeq" id="YP_009184922.1">
    <property type="nucleotide sequence ID" value="NC_028582.1"/>
</dbReference>
<keyword evidence="3" id="KW-0255">Endonuclease</keyword>
<reference evidence="3" key="1">
    <citation type="journal article" date="2015" name="BMC Evol. Biol.">
        <title>Chloroplast phylogenomic analysis of chlorophyte green algae identifies a novel lineage sister to the Sphaeropleales (Chlorophyceae).</title>
        <authorList>
            <person name="Lemieux C."/>
            <person name="Vincent A.T."/>
            <person name="Labarre A."/>
            <person name="Otis C."/>
            <person name="Turmel M."/>
        </authorList>
    </citation>
    <scope>NUCLEOTIDE SEQUENCE</scope>
</reference>
<dbReference type="AlphaFoldDB" id="A0A0S2LNN2"/>
<evidence type="ECO:0000256" key="1">
    <source>
        <dbReference type="SAM" id="MobiDB-lite"/>
    </source>
</evidence>
<feature type="transmembrane region" description="Helical" evidence="2">
    <location>
        <begin position="41"/>
        <end position="60"/>
    </location>
</feature>
<accession>A0A0S2LNN2</accession>
<evidence type="ECO:0000256" key="2">
    <source>
        <dbReference type="SAM" id="Phobius"/>
    </source>
</evidence>